<dbReference type="Proteomes" id="UP001296720">
    <property type="component" value="Unassembled WGS sequence"/>
</dbReference>
<evidence type="ECO:0000313" key="2">
    <source>
        <dbReference type="Proteomes" id="UP001296720"/>
    </source>
</evidence>
<protein>
    <submittedName>
        <fullName evidence="1">Uncharacterized protein</fullName>
    </submittedName>
</protein>
<dbReference type="InterPro" id="IPR054205">
    <property type="entry name" value="DUF6911"/>
</dbReference>
<reference evidence="1 2" key="1">
    <citation type="submission" date="2020-10" db="EMBL/GenBank/DDBJ databases">
        <title>High risk of septic shock deaths with Enterobacter bugandensis among Enterobacter cloacae complex isolates that physiologically colonize newborns in neonatal intensive care unit bis.</title>
        <authorList>
            <person name="Girlich D."/>
            <person name="Ouzani S."/>
            <person name="Emeraud C."/>
            <person name="Bonnin R.A."/>
            <person name="Gauthier L."/>
            <person name="Le Sache N."/>
            <person name="Mokhtari M."/>
            <person name="Langlois I."/>
            <person name="Begasse C."/>
            <person name="Arangia N."/>
            <person name="Fournier S."/>
            <person name="Fortineau N."/>
            <person name="Naas T."/>
            <person name="Dortet L."/>
        </authorList>
    </citation>
    <scope>NUCLEOTIDE SEQUENCE [LARGE SCALE GENOMIC DNA]</scope>
    <source>
        <strain evidence="1 2">P40RS</strain>
    </source>
</reference>
<accession>A0ABR9Q3K6</accession>
<sequence>MLKYVANNIVKGQTMNMKLSFFCEDTGYSKKDSPLWTDVCDALHQLRTNTGSINIEDVDNQKTLSIHSDGKHFLLSLIDGKDDKTKIKSIQRSCFERKISFASPVSWNRPRDLTGDFDFVTDVSRTFFITGRFSDYLH</sequence>
<keyword evidence="2" id="KW-1185">Reference proteome</keyword>
<evidence type="ECO:0000313" key="1">
    <source>
        <dbReference type="EMBL" id="MBE4853376.1"/>
    </source>
</evidence>
<dbReference type="Pfam" id="PF21852">
    <property type="entry name" value="DUF6911"/>
    <property type="match status" value="1"/>
</dbReference>
<dbReference type="RefSeq" id="WP_193355026.1">
    <property type="nucleotide sequence ID" value="NZ_JADBRO010000002.1"/>
</dbReference>
<gene>
    <name evidence="1" type="ORF">IM311_04765</name>
</gene>
<comment type="caution">
    <text evidence="1">The sequence shown here is derived from an EMBL/GenBank/DDBJ whole genome shotgun (WGS) entry which is preliminary data.</text>
</comment>
<dbReference type="EMBL" id="JADBRO010000002">
    <property type="protein sequence ID" value="MBE4853376.1"/>
    <property type="molecule type" value="Genomic_DNA"/>
</dbReference>
<organism evidence="1 2">
    <name type="scientific">Enterobacter pasteurii</name>
    <dbReference type="NCBI Taxonomy" id="3029761"/>
    <lineage>
        <taxon>Bacteria</taxon>
        <taxon>Pseudomonadati</taxon>
        <taxon>Pseudomonadota</taxon>
        <taxon>Gammaproteobacteria</taxon>
        <taxon>Enterobacterales</taxon>
        <taxon>Enterobacteriaceae</taxon>
        <taxon>Enterobacter</taxon>
        <taxon>Enterobacter cloacae complex</taxon>
    </lineage>
</organism>
<proteinExistence type="predicted"/>
<name>A0ABR9Q3K6_9ENTR</name>